<sequence length="301" mass="32729">MHQALVPTIIHGPSLRQRLAARGFDSVTLLVLPAAIFSLCLFVYPFAFGLVLSFEPKSGGWLANYERFFADSFLYETIAKTLWLAVPVTLLNLVLAVPVAFRVRLMRHQRLLTTILVLPITLGTVLVAEGLLNYLGPQGWLNRTLMTFGLISQPLKLVHNYWGVFASLVITGFPFTFLLTLSYVTGIDPALEQAAATLGASASQRFRHIYLPLLMPGFAITFCLSFVQAFSVFPSAVLLGAPAGPTRVISIAAYQAAFEEYDYSMASAIAMIMGFVQLAIVVGVLASRGLFYRGPASGAKG</sequence>
<evidence type="ECO:0000256" key="4">
    <source>
        <dbReference type="ARBA" id="ARBA00022475"/>
    </source>
</evidence>
<feature type="transmembrane region" description="Helical" evidence="8">
    <location>
        <begin position="27"/>
        <end position="52"/>
    </location>
</feature>
<gene>
    <name evidence="10" type="ORF">I2H38_09740</name>
</gene>
<evidence type="ECO:0000256" key="5">
    <source>
        <dbReference type="ARBA" id="ARBA00022692"/>
    </source>
</evidence>
<keyword evidence="5 8" id="KW-0812">Transmembrane</keyword>
<dbReference type="Pfam" id="PF00528">
    <property type="entry name" value="BPD_transp_1"/>
    <property type="match status" value="1"/>
</dbReference>
<evidence type="ECO:0000313" key="11">
    <source>
        <dbReference type="Proteomes" id="UP000599312"/>
    </source>
</evidence>
<organism evidence="10 11">
    <name type="scientific">Microvirga alba</name>
    <dbReference type="NCBI Taxonomy" id="2791025"/>
    <lineage>
        <taxon>Bacteria</taxon>
        <taxon>Pseudomonadati</taxon>
        <taxon>Pseudomonadota</taxon>
        <taxon>Alphaproteobacteria</taxon>
        <taxon>Hyphomicrobiales</taxon>
        <taxon>Methylobacteriaceae</taxon>
        <taxon>Microvirga</taxon>
    </lineage>
</organism>
<feature type="transmembrane region" description="Helical" evidence="8">
    <location>
        <begin position="268"/>
        <end position="291"/>
    </location>
</feature>
<evidence type="ECO:0000256" key="6">
    <source>
        <dbReference type="ARBA" id="ARBA00022989"/>
    </source>
</evidence>
<dbReference type="AlphaFoldDB" id="A0A931BR00"/>
<evidence type="ECO:0000259" key="9">
    <source>
        <dbReference type="PROSITE" id="PS50928"/>
    </source>
</evidence>
<dbReference type="Gene3D" id="1.10.3720.10">
    <property type="entry name" value="MetI-like"/>
    <property type="match status" value="1"/>
</dbReference>
<keyword evidence="7 8" id="KW-0472">Membrane</keyword>
<dbReference type="GO" id="GO:0055085">
    <property type="term" value="P:transmembrane transport"/>
    <property type="evidence" value="ECO:0007669"/>
    <property type="project" value="InterPro"/>
</dbReference>
<reference evidence="10" key="1">
    <citation type="submission" date="2020-11" db="EMBL/GenBank/DDBJ databases">
        <authorList>
            <person name="Kim M.K."/>
        </authorList>
    </citation>
    <scope>NUCLEOTIDE SEQUENCE</scope>
    <source>
        <strain evidence="10">BT350</strain>
    </source>
</reference>
<dbReference type="RefSeq" id="WP_196271674.1">
    <property type="nucleotide sequence ID" value="NZ_JADQDO010000003.1"/>
</dbReference>
<protein>
    <submittedName>
        <fullName evidence="10">Sugar ABC transporter permease</fullName>
    </submittedName>
</protein>
<accession>A0A931BR00</accession>
<dbReference type="CDD" id="cd06261">
    <property type="entry name" value="TM_PBP2"/>
    <property type="match status" value="1"/>
</dbReference>
<feature type="domain" description="ABC transmembrane type-1" evidence="9">
    <location>
        <begin position="78"/>
        <end position="284"/>
    </location>
</feature>
<dbReference type="EMBL" id="JADQDO010000003">
    <property type="protein sequence ID" value="MBF9233655.1"/>
    <property type="molecule type" value="Genomic_DNA"/>
</dbReference>
<feature type="transmembrane region" description="Helical" evidence="8">
    <location>
        <begin position="82"/>
        <end position="103"/>
    </location>
</feature>
<comment type="caution">
    <text evidence="10">The sequence shown here is derived from an EMBL/GenBank/DDBJ whole genome shotgun (WGS) entry which is preliminary data.</text>
</comment>
<dbReference type="InterPro" id="IPR000515">
    <property type="entry name" value="MetI-like"/>
</dbReference>
<feature type="transmembrane region" description="Helical" evidence="8">
    <location>
        <begin position="209"/>
        <end position="230"/>
    </location>
</feature>
<dbReference type="PANTHER" id="PTHR42929">
    <property type="entry name" value="INNER MEMBRANE ABC TRANSPORTER PERMEASE PROTEIN YDCU-RELATED-RELATED"/>
    <property type="match status" value="1"/>
</dbReference>
<evidence type="ECO:0000256" key="7">
    <source>
        <dbReference type="ARBA" id="ARBA00023136"/>
    </source>
</evidence>
<evidence type="ECO:0000256" key="2">
    <source>
        <dbReference type="ARBA" id="ARBA00007069"/>
    </source>
</evidence>
<evidence type="ECO:0000313" key="10">
    <source>
        <dbReference type="EMBL" id="MBF9233655.1"/>
    </source>
</evidence>
<dbReference type="GO" id="GO:0005886">
    <property type="term" value="C:plasma membrane"/>
    <property type="evidence" value="ECO:0007669"/>
    <property type="project" value="UniProtKB-SubCell"/>
</dbReference>
<keyword evidence="11" id="KW-1185">Reference proteome</keyword>
<dbReference type="PANTHER" id="PTHR42929:SF1">
    <property type="entry name" value="INNER MEMBRANE ABC TRANSPORTER PERMEASE PROTEIN YDCU-RELATED"/>
    <property type="match status" value="1"/>
</dbReference>
<proteinExistence type="inferred from homology"/>
<dbReference type="Proteomes" id="UP000599312">
    <property type="component" value="Unassembled WGS sequence"/>
</dbReference>
<feature type="transmembrane region" description="Helical" evidence="8">
    <location>
        <begin position="115"/>
        <end position="136"/>
    </location>
</feature>
<dbReference type="SUPFAM" id="SSF161098">
    <property type="entry name" value="MetI-like"/>
    <property type="match status" value="1"/>
</dbReference>
<evidence type="ECO:0000256" key="1">
    <source>
        <dbReference type="ARBA" id="ARBA00004651"/>
    </source>
</evidence>
<comment type="similarity">
    <text evidence="2">Belongs to the binding-protein-dependent transport system permease family. CysTW subfamily.</text>
</comment>
<comment type="subcellular location">
    <subcellularLocation>
        <location evidence="1 8">Cell membrane</location>
        <topology evidence="1 8">Multi-pass membrane protein</topology>
    </subcellularLocation>
</comment>
<keyword evidence="4" id="KW-1003">Cell membrane</keyword>
<dbReference type="PROSITE" id="PS50928">
    <property type="entry name" value="ABC_TM1"/>
    <property type="match status" value="1"/>
</dbReference>
<name>A0A931BR00_9HYPH</name>
<evidence type="ECO:0000256" key="8">
    <source>
        <dbReference type="RuleBase" id="RU363032"/>
    </source>
</evidence>
<keyword evidence="6 8" id="KW-1133">Transmembrane helix</keyword>
<keyword evidence="3 8" id="KW-0813">Transport</keyword>
<feature type="transmembrane region" description="Helical" evidence="8">
    <location>
        <begin position="161"/>
        <end position="184"/>
    </location>
</feature>
<dbReference type="InterPro" id="IPR035906">
    <property type="entry name" value="MetI-like_sf"/>
</dbReference>
<evidence type="ECO:0000256" key="3">
    <source>
        <dbReference type="ARBA" id="ARBA00022448"/>
    </source>
</evidence>